<dbReference type="AlphaFoldDB" id="A0A6G0YA61"/>
<dbReference type="PROSITE" id="PS50802">
    <property type="entry name" value="OTU"/>
    <property type="match status" value="1"/>
</dbReference>
<dbReference type="GO" id="GO:0015074">
    <property type="term" value="P:DNA integration"/>
    <property type="evidence" value="ECO:0007669"/>
    <property type="project" value="InterPro"/>
</dbReference>
<dbReference type="Proteomes" id="UP000478052">
    <property type="component" value="Unassembled WGS sequence"/>
</dbReference>
<dbReference type="InterPro" id="IPR050951">
    <property type="entry name" value="Retrovirus_Pol_polyprotein"/>
</dbReference>
<comment type="caution">
    <text evidence="5">The sequence shown here is derived from an EMBL/GenBank/DDBJ whole genome shotgun (WGS) entry which is preliminary data.</text>
</comment>
<protein>
    <recommendedName>
        <fullName evidence="1">RNA-directed DNA polymerase</fullName>
        <ecNumber evidence="1">2.7.7.49</ecNumber>
    </recommendedName>
</protein>
<dbReference type="InterPro" id="IPR001584">
    <property type="entry name" value="Integrase_cat-core"/>
</dbReference>
<feature type="domain" description="Integrase catalytic" evidence="4">
    <location>
        <begin position="155"/>
        <end position="317"/>
    </location>
</feature>
<dbReference type="GO" id="GO:0003964">
    <property type="term" value="F:RNA-directed DNA polymerase activity"/>
    <property type="evidence" value="ECO:0007669"/>
    <property type="project" value="UniProtKB-EC"/>
</dbReference>
<proteinExistence type="predicted"/>
<evidence type="ECO:0000313" key="5">
    <source>
        <dbReference type="EMBL" id="KAF0752126.1"/>
    </source>
</evidence>
<dbReference type="InterPro" id="IPR041588">
    <property type="entry name" value="Integrase_H2C2"/>
</dbReference>
<dbReference type="SUPFAM" id="SSF54001">
    <property type="entry name" value="Cysteine proteinases"/>
    <property type="match status" value="1"/>
</dbReference>
<dbReference type="Pfam" id="PF00665">
    <property type="entry name" value="rve"/>
    <property type="match status" value="1"/>
</dbReference>
<accession>A0A6G0YA61</accession>
<dbReference type="InterPro" id="IPR003323">
    <property type="entry name" value="OTU_dom"/>
</dbReference>
<feature type="compositionally biased region" description="Basic and acidic residues" evidence="2">
    <location>
        <begin position="1"/>
        <end position="19"/>
    </location>
</feature>
<dbReference type="OrthoDB" id="6622340at2759"/>
<organism evidence="5 6">
    <name type="scientific">Aphis craccivora</name>
    <name type="common">Cowpea aphid</name>
    <dbReference type="NCBI Taxonomy" id="307492"/>
    <lineage>
        <taxon>Eukaryota</taxon>
        <taxon>Metazoa</taxon>
        <taxon>Ecdysozoa</taxon>
        <taxon>Arthropoda</taxon>
        <taxon>Hexapoda</taxon>
        <taxon>Insecta</taxon>
        <taxon>Pterygota</taxon>
        <taxon>Neoptera</taxon>
        <taxon>Paraneoptera</taxon>
        <taxon>Hemiptera</taxon>
        <taxon>Sternorrhyncha</taxon>
        <taxon>Aphidomorpha</taxon>
        <taxon>Aphidoidea</taxon>
        <taxon>Aphididae</taxon>
        <taxon>Aphidini</taxon>
        <taxon>Aphis</taxon>
        <taxon>Aphis</taxon>
    </lineage>
</organism>
<gene>
    <name evidence="5" type="ORF">FWK35_00021373</name>
</gene>
<dbReference type="PROSITE" id="PS50994">
    <property type="entry name" value="INTEGRASE"/>
    <property type="match status" value="1"/>
</dbReference>
<dbReference type="EC" id="2.7.7.49" evidence="1"/>
<feature type="region of interest" description="Disordered" evidence="2">
    <location>
        <begin position="1"/>
        <end position="22"/>
    </location>
</feature>
<evidence type="ECO:0000259" key="3">
    <source>
        <dbReference type="PROSITE" id="PS50802"/>
    </source>
</evidence>
<dbReference type="InterPro" id="IPR036397">
    <property type="entry name" value="RNaseH_sf"/>
</dbReference>
<dbReference type="Gene3D" id="1.10.340.70">
    <property type="match status" value="1"/>
</dbReference>
<evidence type="ECO:0000313" key="6">
    <source>
        <dbReference type="Proteomes" id="UP000478052"/>
    </source>
</evidence>
<dbReference type="GO" id="GO:0003676">
    <property type="term" value="F:nucleic acid binding"/>
    <property type="evidence" value="ECO:0007669"/>
    <property type="project" value="InterPro"/>
</dbReference>
<dbReference type="InterPro" id="IPR012337">
    <property type="entry name" value="RNaseH-like_sf"/>
</dbReference>
<dbReference type="Gene3D" id="3.30.420.10">
    <property type="entry name" value="Ribonuclease H-like superfamily/Ribonuclease H"/>
    <property type="match status" value="1"/>
</dbReference>
<keyword evidence="6" id="KW-1185">Reference proteome</keyword>
<feature type="domain" description="OTU" evidence="3">
    <location>
        <begin position="471"/>
        <end position="603"/>
    </location>
</feature>
<dbReference type="Pfam" id="PF17921">
    <property type="entry name" value="Integrase_H2C2"/>
    <property type="match status" value="1"/>
</dbReference>
<evidence type="ECO:0000256" key="1">
    <source>
        <dbReference type="ARBA" id="ARBA00012493"/>
    </source>
</evidence>
<dbReference type="CDD" id="cd22755">
    <property type="entry name" value="OTU_CeDUB-like"/>
    <property type="match status" value="1"/>
</dbReference>
<reference evidence="5 6" key="1">
    <citation type="submission" date="2019-08" db="EMBL/GenBank/DDBJ databases">
        <title>Whole genome of Aphis craccivora.</title>
        <authorList>
            <person name="Voronova N.V."/>
            <person name="Shulinski R.S."/>
            <person name="Bandarenka Y.V."/>
            <person name="Zhorov D.G."/>
            <person name="Warner D."/>
        </authorList>
    </citation>
    <scope>NUCLEOTIDE SEQUENCE [LARGE SCALE GENOMIC DNA]</scope>
    <source>
        <strain evidence="5">180601</strain>
        <tissue evidence="5">Whole Body</tissue>
    </source>
</reference>
<dbReference type="EMBL" id="VUJU01005153">
    <property type="protein sequence ID" value="KAF0752126.1"/>
    <property type="molecule type" value="Genomic_DNA"/>
</dbReference>
<evidence type="ECO:0000256" key="2">
    <source>
        <dbReference type="SAM" id="MobiDB-lite"/>
    </source>
</evidence>
<dbReference type="PANTHER" id="PTHR37984:SF5">
    <property type="entry name" value="PROTEIN NYNRIN-LIKE"/>
    <property type="match status" value="1"/>
</dbReference>
<name>A0A6G0YA61_APHCR</name>
<dbReference type="InterPro" id="IPR038765">
    <property type="entry name" value="Papain-like_cys_pep_sf"/>
</dbReference>
<feature type="non-terminal residue" evidence="5">
    <location>
        <position position="607"/>
    </location>
</feature>
<evidence type="ECO:0000259" key="4">
    <source>
        <dbReference type="PROSITE" id="PS50994"/>
    </source>
</evidence>
<dbReference type="Gene3D" id="3.90.70.80">
    <property type="match status" value="1"/>
</dbReference>
<dbReference type="FunFam" id="3.30.420.10:FF:000032">
    <property type="entry name" value="Retrovirus-related Pol polyprotein from transposon 297-like Protein"/>
    <property type="match status" value="1"/>
</dbReference>
<dbReference type="PANTHER" id="PTHR37984">
    <property type="entry name" value="PROTEIN CBG26694"/>
    <property type="match status" value="1"/>
</dbReference>
<dbReference type="SUPFAM" id="SSF53098">
    <property type="entry name" value="Ribonuclease H-like"/>
    <property type="match status" value="1"/>
</dbReference>
<dbReference type="Pfam" id="PF02338">
    <property type="entry name" value="OTU"/>
    <property type="match status" value="1"/>
</dbReference>
<sequence length="607" mass="70520">MFRPWEDTKVQSKIGEKHNNGQKSLEPVSLKAVLSYLLGHGYPNSIHHKNDKANFRRQTKSFYVDNNTLYHKKHCARVIFDNEERTNILKMVHEGSSESEEAVALSSHRGRDATLNILNQRYYWPSMTLDTKQYIKECNICQRINPATLKVVPELHPVPVPKMVFKQIGIDLITLPEVSGYRYATVAIDYFSKWCEARPLSDKKASTVAHFIYDEIICRHGCPKIEISDQGREFCNHLCDELFTLTGTVHKGTSPYHPQANGLVERFNRTIKNYLLKIHNENKIDWPNVLQGVLFAYRSVPHTSTKYSQFFVLYQREPILPVDIKHSLNECSNKIEENVFTGEFNEDKFKETLQSMLSKRDNVFKVGDKVLLKNLRREDRKGGWALMPWIGPYIIHEIINNNLCFLKNGEKILKTKHLLKNIKKFHEPKPTNNSPERIGKHWQQAKCRALKLEYKRSLESDVKIKVLSHPCTIQKIFGDGNCLFRSFSYAVTGTEEQHLTIRQNIATIVNTNQKIMKYVGGEEQLQSYLKQNKIENEGVWGTDTEIFAAAIYFKTSVYVYCTQSHTWQLFSKEINLKKKLKRGEKCLYLINQNNTHYEVVIDVIDID</sequence>